<evidence type="ECO:0000259" key="9">
    <source>
        <dbReference type="Pfam" id="PF13098"/>
    </source>
</evidence>
<dbReference type="EMBL" id="FOHK01000001">
    <property type="protein sequence ID" value="SES62216.1"/>
    <property type="molecule type" value="Genomic_DNA"/>
</dbReference>
<dbReference type="InterPro" id="IPR012336">
    <property type="entry name" value="Thioredoxin-like_fold"/>
</dbReference>
<dbReference type="InterPro" id="IPR033954">
    <property type="entry name" value="DiS-bond_Isoase_DsbC/G"/>
</dbReference>
<protein>
    <recommendedName>
        <fullName evidence="7">Thiol:disulfide interchange protein</fullName>
    </recommendedName>
</protein>
<dbReference type="AlphaFoldDB" id="A0A1H9Y0N0"/>
<dbReference type="Gene3D" id="3.40.30.10">
    <property type="entry name" value="Glutaredoxin"/>
    <property type="match status" value="1"/>
</dbReference>
<evidence type="ECO:0000256" key="5">
    <source>
        <dbReference type="ARBA" id="ARBA00023157"/>
    </source>
</evidence>
<evidence type="ECO:0000256" key="6">
    <source>
        <dbReference type="ARBA" id="ARBA00023284"/>
    </source>
</evidence>
<dbReference type="GO" id="GO:0042597">
    <property type="term" value="C:periplasmic space"/>
    <property type="evidence" value="ECO:0007669"/>
    <property type="project" value="UniProtKB-SubCell"/>
</dbReference>
<dbReference type="InterPro" id="IPR018950">
    <property type="entry name" value="DiS-bond_isomerase_DsbC/G_N"/>
</dbReference>
<keyword evidence="3 7" id="KW-0732">Signal</keyword>
<dbReference type="SUPFAM" id="SSF52833">
    <property type="entry name" value="Thioredoxin-like"/>
    <property type="match status" value="1"/>
</dbReference>
<dbReference type="SUPFAM" id="SSF54423">
    <property type="entry name" value="DsbC/DsbG N-terminal domain-like"/>
    <property type="match status" value="1"/>
</dbReference>
<dbReference type="CDD" id="cd03020">
    <property type="entry name" value="DsbA_DsbC_DsbG"/>
    <property type="match status" value="1"/>
</dbReference>
<comment type="function">
    <text evidence="7">Required for disulfide bond formation in some periplasmic proteins. Acts by transferring its disulfide bond to other proteins and is reduced in the process.</text>
</comment>
<evidence type="ECO:0000256" key="1">
    <source>
        <dbReference type="ARBA" id="ARBA00004418"/>
    </source>
</evidence>
<evidence type="ECO:0000313" key="10">
    <source>
        <dbReference type="EMBL" id="SES62216.1"/>
    </source>
</evidence>
<feature type="domain" description="Thioredoxin-like fold" evidence="9">
    <location>
        <begin position="137"/>
        <end position="268"/>
    </location>
</feature>
<accession>A0A1H9Y0N0</accession>
<dbReference type="PANTHER" id="PTHR35272:SF3">
    <property type="entry name" value="THIOL:DISULFIDE INTERCHANGE PROTEIN DSBC"/>
    <property type="match status" value="1"/>
</dbReference>
<dbReference type="STRING" id="349064.SAMN05660429_00009"/>
<feature type="domain" description="Disulphide bond isomerase DsbC/G N-terminal" evidence="8">
    <location>
        <begin position="45"/>
        <end position="114"/>
    </location>
</feature>
<gene>
    <name evidence="10" type="ORF">SAMN05660429_00009</name>
</gene>
<keyword evidence="4 7" id="KW-0574">Periplasm</keyword>
<organism evidence="10 11">
    <name type="scientific">Thalassotalea agarivorans</name>
    <name type="common">Thalassomonas agarivorans</name>
    <dbReference type="NCBI Taxonomy" id="349064"/>
    <lineage>
        <taxon>Bacteria</taxon>
        <taxon>Pseudomonadati</taxon>
        <taxon>Pseudomonadota</taxon>
        <taxon>Gammaproteobacteria</taxon>
        <taxon>Alteromonadales</taxon>
        <taxon>Colwelliaceae</taxon>
        <taxon>Thalassotalea</taxon>
    </lineage>
</organism>
<name>A0A1H9Y0N0_THASX</name>
<evidence type="ECO:0000256" key="7">
    <source>
        <dbReference type="RuleBase" id="RU364038"/>
    </source>
</evidence>
<dbReference type="InterPro" id="IPR051470">
    <property type="entry name" value="Thiol:disulfide_interchange"/>
</dbReference>
<dbReference type="InterPro" id="IPR009094">
    <property type="entry name" value="DiS-bond_isomerase_DsbC/G_N_sf"/>
</dbReference>
<evidence type="ECO:0000256" key="2">
    <source>
        <dbReference type="ARBA" id="ARBA00009813"/>
    </source>
</evidence>
<dbReference type="InterPro" id="IPR036249">
    <property type="entry name" value="Thioredoxin-like_sf"/>
</dbReference>
<sequence>MIKNVGLISLGFILALTYGVYATVSDKEKGAPHVQADTAKPLAAPNDAAYNEAYLSAKIAMMLNLEVESVSPSPVPNFAEVVTNRGLFYISYDGEFFMQGKIYSMADRVIDVTEQAMTKMRLSGVEKFKDDMIEYKAENEQYVVTVFTDITCGFCRQMHTMMNQYNDLGITVRYLAYPREGIRDRSGNYTQGYENLRSIWCNEDPAKALTSAKAQRGHVAQRRICETPIEAEFNFGRQVGVTGTPAIILEDGTMLSGKRDPEDLKRILDYYAQG</sequence>
<dbReference type="Gene3D" id="3.10.450.70">
    <property type="entry name" value="Disulphide bond isomerase, DsbC/G, N-terminal"/>
    <property type="match status" value="1"/>
</dbReference>
<dbReference type="Pfam" id="PF13098">
    <property type="entry name" value="Thioredoxin_2"/>
    <property type="match status" value="1"/>
</dbReference>
<reference evidence="10 11" key="1">
    <citation type="submission" date="2016-10" db="EMBL/GenBank/DDBJ databases">
        <authorList>
            <person name="de Groot N.N."/>
        </authorList>
    </citation>
    <scope>NUCLEOTIDE SEQUENCE [LARGE SCALE GENOMIC DNA]</scope>
    <source>
        <strain evidence="10 11">DSM 19706</strain>
    </source>
</reference>
<dbReference type="RefSeq" id="WP_245732026.1">
    <property type="nucleotide sequence ID" value="NZ_AP027363.1"/>
</dbReference>
<evidence type="ECO:0000313" key="11">
    <source>
        <dbReference type="Proteomes" id="UP000199308"/>
    </source>
</evidence>
<proteinExistence type="inferred from homology"/>
<comment type="similarity">
    <text evidence="2 7">Belongs to the thioredoxin family. DsbC subfamily.</text>
</comment>
<keyword evidence="6 7" id="KW-0676">Redox-active center</keyword>
<dbReference type="PANTHER" id="PTHR35272">
    <property type="entry name" value="THIOL:DISULFIDE INTERCHANGE PROTEIN DSBC-RELATED"/>
    <property type="match status" value="1"/>
</dbReference>
<evidence type="ECO:0000256" key="4">
    <source>
        <dbReference type="ARBA" id="ARBA00022764"/>
    </source>
</evidence>
<evidence type="ECO:0000256" key="3">
    <source>
        <dbReference type="ARBA" id="ARBA00022729"/>
    </source>
</evidence>
<keyword evidence="5" id="KW-1015">Disulfide bond</keyword>
<dbReference type="Proteomes" id="UP000199308">
    <property type="component" value="Unassembled WGS sequence"/>
</dbReference>
<dbReference type="Pfam" id="PF10411">
    <property type="entry name" value="DsbC_N"/>
    <property type="match status" value="1"/>
</dbReference>
<keyword evidence="11" id="KW-1185">Reference proteome</keyword>
<comment type="subcellular location">
    <subcellularLocation>
        <location evidence="1 7">Periplasm</location>
    </subcellularLocation>
</comment>
<evidence type="ECO:0000259" key="8">
    <source>
        <dbReference type="Pfam" id="PF10411"/>
    </source>
</evidence>